<protein>
    <submittedName>
        <fullName evidence="1">Uncharacterized protein</fullName>
    </submittedName>
</protein>
<accession>A3UA44</accession>
<reference evidence="1 2" key="1">
    <citation type="journal article" date="2010" name="J. Bacteriol.">
        <title>The complete genome sequence of Croceibacter atlanticus HTCC2559T.</title>
        <authorList>
            <person name="Oh H.M."/>
            <person name="Kang I."/>
            <person name="Ferriera S."/>
            <person name="Giovannoni S.J."/>
            <person name="Cho J.C."/>
        </authorList>
    </citation>
    <scope>NUCLEOTIDE SEQUENCE [LARGE SCALE GENOMIC DNA]</scope>
    <source>
        <strain evidence="2">ATCC BAA-628 / HTCC2559 / KCTC 12090</strain>
    </source>
</reference>
<dbReference type="KEGG" id="cat:CA2559_11608"/>
<gene>
    <name evidence="1" type="ordered locus">CA2559_11608</name>
</gene>
<dbReference type="Proteomes" id="UP000002297">
    <property type="component" value="Chromosome"/>
</dbReference>
<dbReference type="AlphaFoldDB" id="A3UA44"/>
<dbReference type="eggNOG" id="ENOG5032Z3E">
    <property type="taxonomic scope" value="Bacteria"/>
</dbReference>
<dbReference type="STRING" id="216432.CA2559_11608"/>
<name>A3UA44_CROAH</name>
<dbReference type="EMBL" id="CP002046">
    <property type="protein sequence ID" value="EAP86680.1"/>
    <property type="molecule type" value="Genomic_DNA"/>
</dbReference>
<organism evidence="1 2">
    <name type="scientific">Croceibacter atlanticus (strain ATCC BAA-628 / JCM 21780 / CIP 108009 / IAM 15332 / KCTC 12090 / HTCC2559)</name>
    <dbReference type="NCBI Taxonomy" id="216432"/>
    <lineage>
        <taxon>Bacteria</taxon>
        <taxon>Pseudomonadati</taxon>
        <taxon>Bacteroidota</taxon>
        <taxon>Flavobacteriia</taxon>
        <taxon>Flavobacteriales</taxon>
        <taxon>Flavobacteriaceae</taxon>
        <taxon>Croceibacter</taxon>
    </lineage>
</organism>
<dbReference type="HOGENOM" id="CLU_198869_0_0_10"/>
<evidence type="ECO:0000313" key="2">
    <source>
        <dbReference type="Proteomes" id="UP000002297"/>
    </source>
</evidence>
<proteinExistence type="predicted"/>
<evidence type="ECO:0000313" key="1">
    <source>
        <dbReference type="EMBL" id="EAP86680.1"/>
    </source>
</evidence>
<keyword evidence="2" id="KW-1185">Reference proteome</keyword>
<sequence length="76" mass="9138">MDKVWIVYEMKIVRACIYPKDVHCLTGRSERYGRKLLNTIREHFDKQPHQFVTVEEFAEYSGIKEDVITEYLRQVS</sequence>